<evidence type="ECO:0000256" key="2">
    <source>
        <dbReference type="PIRSR" id="PIRSR620019-2"/>
    </source>
</evidence>
<proteinExistence type="predicted"/>
<dbReference type="PANTHER" id="PTHR43300">
    <property type="entry name" value="ACETYLTRANSFERASE"/>
    <property type="match status" value="1"/>
</dbReference>
<dbReference type="Gene3D" id="3.40.50.20">
    <property type="match status" value="1"/>
</dbReference>
<gene>
    <name evidence="4" type="ORF">DJ90_3823</name>
</gene>
<comment type="caution">
    <text evidence="4">The sequence shown here is derived from an EMBL/GenBank/DDBJ whole genome shotgun (WGS) entry which is preliminary data.</text>
</comment>
<feature type="domain" description="PglD N-terminal" evidence="3">
    <location>
        <begin position="7"/>
        <end position="80"/>
    </location>
</feature>
<sequence>MRVNNGIGIFGSSSQAREVADICLEIGFKNLLFIDIKEGKDPITGIEIVSESNINEYYEKYSFVIGVGDGAIRKKIYRKFNNLKFINIIHPSATFGRMQLNELQRHKGNIVGAGVRFSNNIKMGDFGLFNSNATIAHDCIIEDFVTISPGANIAGNVHLHEEAFIGIGATVIQGKGVHEKLHVGPNSIVGAGAVVINNIAPHAIVKGIPAK</sequence>
<evidence type="ECO:0000313" key="4">
    <source>
        <dbReference type="EMBL" id="KFN07765.1"/>
    </source>
</evidence>
<name>A0A090ZC21_PAEMA</name>
<keyword evidence="4" id="KW-0808">Transferase</keyword>
<feature type="binding site" evidence="2">
    <location>
        <position position="68"/>
    </location>
    <ligand>
        <name>substrate</name>
    </ligand>
</feature>
<dbReference type="Proteomes" id="UP000029278">
    <property type="component" value="Unassembled WGS sequence"/>
</dbReference>
<dbReference type="HOGENOM" id="CLU_081811_1_1_9"/>
<dbReference type="EMBL" id="JMQA01000031">
    <property type="protein sequence ID" value="KFN07765.1"/>
    <property type="molecule type" value="Genomic_DNA"/>
</dbReference>
<protein>
    <submittedName>
        <fullName evidence="4">Bacterial transferase hexapeptide family protein</fullName>
    </submittedName>
</protein>
<dbReference type="InterPro" id="IPR050179">
    <property type="entry name" value="Trans_hexapeptide_repeat"/>
</dbReference>
<accession>A0A090ZC21</accession>
<dbReference type="InterPro" id="IPR020019">
    <property type="entry name" value="AcTrfase_PglD-like"/>
</dbReference>
<dbReference type="CDD" id="cd03360">
    <property type="entry name" value="LbH_AT_putative"/>
    <property type="match status" value="1"/>
</dbReference>
<dbReference type="GO" id="GO:0016740">
    <property type="term" value="F:transferase activity"/>
    <property type="evidence" value="ECO:0007669"/>
    <property type="project" value="UniProtKB-KW"/>
</dbReference>
<keyword evidence="5" id="KW-1185">Reference proteome</keyword>
<organism evidence="4 5">
    <name type="scientific">Paenibacillus macerans</name>
    <name type="common">Bacillus macerans</name>
    <dbReference type="NCBI Taxonomy" id="44252"/>
    <lineage>
        <taxon>Bacteria</taxon>
        <taxon>Bacillati</taxon>
        <taxon>Bacillota</taxon>
        <taxon>Bacilli</taxon>
        <taxon>Bacillales</taxon>
        <taxon>Paenibacillaceae</taxon>
        <taxon>Paenibacillus</taxon>
    </lineage>
</organism>
<dbReference type="InterPro" id="IPR011004">
    <property type="entry name" value="Trimer_LpxA-like_sf"/>
</dbReference>
<evidence type="ECO:0000313" key="5">
    <source>
        <dbReference type="Proteomes" id="UP000029278"/>
    </source>
</evidence>
<dbReference type="Pfam" id="PF17836">
    <property type="entry name" value="PglD_N"/>
    <property type="match status" value="1"/>
</dbReference>
<dbReference type="AlphaFoldDB" id="A0A090ZC21"/>
<reference evidence="4 5" key="1">
    <citation type="submission" date="2014-04" db="EMBL/GenBank/DDBJ databases">
        <authorList>
            <person name="Bishop-Lilly K.A."/>
            <person name="Broomall S.M."/>
            <person name="Chain P.S."/>
            <person name="Chertkov O."/>
            <person name="Coyne S.R."/>
            <person name="Daligault H.E."/>
            <person name="Davenport K.W."/>
            <person name="Erkkila T."/>
            <person name="Frey K.G."/>
            <person name="Gibbons H.S."/>
            <person name="Gu W."/>
            <person name="Jaissle J."/>
            <person name="Johnson S.L."/>
            <person name="Koroleva G.I."/>
            <person name="Ladner J.T."/>
            <person name="Lo C.-C."/>
            <person name="Minogue T.D."/>
            <person name="Munk C."/>
            <person name="Palacios G.F."/>
            <person name="Redden C.L."/>
            <person name="Rosenzweig C.N."/>
            <person name="Scholz M.B."/>
            <person name="Teshima H."/>
            <person name="Xu Y."/>
        </authorList>
    </citation>
    <scope>NUCLEOTIDE SEQUENCE [LARGE SCALE GENOMIC DNA]</scope>
    <source>
        <strain evidence="4 5">8244</strain>
    </source>
</reference>
<evidence type="ECO:0000259" key="3">
    <source>
        <dbReference type="Pfam" id="PF17836"/>
    </source>
</evidence>
<feature type="active site" description="Proton acceptor" evidence="1">
    <location>
        <position position="137"/>
    </location>
</feature>
<dbReference type="STRING" id="44252.DJ90_3823"/>
<dbReference type="InterPro" id="IPR041561">
    <property type="entry name" value="PglD_N"/>
</dbReference>
<evidence type="ECO:0000256" key="1">
    <source>
        <dbReference type="PIRSR" id="PIRSR620019-1"/>
    </source>
</evidence>
<feature type="site" description="Increases basicity of active site His" evidence="1">
    <location>
        <position position="138"/>
    </location>
</feature>
<dbReference type="PANTHER" id="PTHR43300:SF7">
    <property type="entry name" value="UDP-N-ACETYLBACILLOSAMINE N-ACETYLTRANSFERASE"/>
    <property type="match status" value="1"/>
</dbReference>
<feature type="binding site" evidence="2">
    <location>
        <position position="167"/>
    </location>
    <ligand>
        <name>acetyl-CoA</name>
        <dbReference type="ChEBI" id="CHEBI:57288"/>
    </ligand>
</feature>
<dbReference type="SUPFAM" id="SSF51161">
    <property type="entry name" value="Trimeric LpxA-like enzymes"/>
    <property type="match status" value="1"/>
</dbReference>
<dbReference type="Gene3D" id="2.160.10.10">
    <property type="entry name" value="Hexapeptide repeat proteins"/>
    <property type="match status" value="1"/>
</dbReference>